<organism evidence="1 2">
    <name type="scientific">Bacillus weihaiensis</name>
    <dbReference type="NCBI Taxonomy" id="1547283"/>
    <lineage>
        <taxon>Bacteria</taxon>
        <taxon>Bacillati</taxon>
        <taxon>Bacillota</taxon>
        <taxon>Bacilli</taxon>
        <taxon>Bacillales</taxon>
        <taxon>Bacillaceae</taxon>
        <taxon>Bacillus</taxon>
    </lineage>
</organism>
<dbReference type="EMBL" id="CP016020">
    <property type="protein sequence ID" value="APH05406.1"/>
    <property type="molecule type" value="Genomic_DNA"/>
</dbReference>
<dbReference type="AlphaFoldDB" id="A0A1L3MSU5"/>
<dbReference type="RefSeq" id="WP_072580198.1">
    <property type="nucleotide sequence ID" value="NZ_CP016020.1"/>
</dbReference>
<evidence type="ECO:0000313" key="1">
    <source>
        <dbReference type="EMBL" id="APH05406.1"/>
    </source>
</evidence>
<dbReference type="SUPFAM" id="SSF48452">
    <property type="entry name" value="TPR-like"/>
    <property type="match status" value="1"/>
</dbReference>
<name>A0A1L3MSU5_9BACI</name>
<dbReference type="KEGG" id="bwh:A9C19_11955"/>
<evidence type="ECO:0000313" key="2">
    <source>
        <dbReference type="Proteomes" id="UP000181936"/>
    </source>
</evidence>
<accession>A0A1L3MSU5</accession>
<dbReference type="InterPro" id="IPR011990">
    <property type="entry name" value="TPR-like_helical_dom_sf"/>
</dbReference>
<keyword evidence="2" id="KW-1185">Reference proteome</keyword>
<evidence type="ECO:0008006" key="3">
    <source>
        <dbReference type="Google" id="ProtNLM"/>
    </source>
</evidence>
<dbReference type="OrthoDB" id="1807878at2"/>
<sequence length="152" mass="17379">MTASWNERFQEAINTYHKAVKGNRKASQEAYERLKELSKENQNNVEALAYYASATALLARDTPIPKDKKKYALEGLSLLDQAVTKEPTNITVRILRGNVCLRMPESVFHRTATTIEDFEYLIESYKKDSSILSKATYDSILKDLETAKKRVK</sequence>
<gene>
    <name evidence="1" type="ORF">A9C19_11955</name>
</gene>
<dbReference type="Proteomes" id="UP000181936">
    <property type="component" value="Chromosome"/>
</dbReference>
<dbReference type="STRING" id="1547283.A9C19_11955"/>
<dbReference type="Gene3D" id="1.25.40.10">
    <property type="entry name" value="Tetratricopeptide repeat domain"/>
    <property type="match status" value="1"/>
</dbReference>
<proteinExistence type="predicted"/>
<reference evidence="1 2" key="1">
    <citation type="journal article" date="2016" name="Sci. Rep.">
        <title>Complete genome sequence and transcriptomic analysis of a novel marine strain Bacillus weihaiensis reveals the mechanism of brown algae degradation.</title>
        <authorList>
            <person name="Zhu Y."/>
            <person name="Chen P."/>
            <person name="Bao Y."/>
            <person name="Men Y."/>
            <person name="Zeng Y."/>
            <person name="Yang J."/>
            <person name="Sun J."/>
            <person name="Sun Y."/>
        </authorList>
    </citation>
    <scope>NUCLEOTIDE SEQUENCE [LARGE SCALE GENOMIC DNA]</scope>
    <source>
        <strain evidence="1 2">Alg07</strain>
    </source>
</reference>
<protein>
    <recommendedName>
        <fullName evidence="3">Tetratricopeptide repeat protein</fullName>
    </recommendedName>
</protein>